<dbReference type="AlphaFoldDB" id="A0A0B5DLK4"/>
<proteinExistence type="predicted"/>
<accession>A0A0B5DLK4</accession>
<evidence type="ECO:0000313" key="2">
    <source>
        <dbReference type="Proteomes" id="UP000031526"/>
    </source>
</evidence>
<dbReference type="HOGENOM" id="CLU_2865976_0_0_11"/>
<evidence type="ECO:0000313" key="1">
    <source>
        <dbReference type="EMBL" id="AJE44079.1"/>
    </source>
</evidence>
<dbReference type="Proteomes" id="UP000031526">
    <property type="component" value="Chromosome"/>
</dbReference>
<organism evidence="1 2">
    <name type="scientific">Streptomyces nodosus</name>
    <dbReference type="NCBI Taxonomy" id="40318"/>
    <lineage>
        <taxon>Bacteria</taxon>
        <taxon>Bacillati</taxon>
        <taxon>Actinomycetota</taxon>
        <taxon>Actinomycetes</taxon>
        <taxon>Kitasatosporales</taxon>
        <taxon>Streptomycetaceae</taxon>
        <taxon>Streptomyces</taxon>
    </lineage>
</organism>
<dbReference type="EMBL" id="CP009313">
    <property type="protein sequence ID" value="AJE44079.1"/>
    <property type="molecule type" value="Genomic_DNA"/>
</dbReference>
<sequence length="64" mass="6553">MIPAQLTRPPLISDTLGQHPAGGVVTQTHYSGKISVVSKTEAQVVHAAIFAQVSASVSTRGIAA</sequence>
<gene>
    <name evidence="1" type="ORF">SNOD_31835</name>
</gene>
<protein>
    <submittedName>
        <fullName evidence="1">Uncharacterized protein</fullName>
    </submittedName>
</protein>
<reference evidence="2" key="1">
    <citation type="submission" date="2014-09" db="EMBL/GenBank/DDBJ databases">
        <title>Sequence of the Streptomyces nodosus genome.</title>
        <authorList>
            <person name="Sweeney P."/>
            <person name="Stephens N."/>
            <person name="Murphy C."/>
            <person name="Caffrey P."/>
        </authorList>
    </citation>
    <scope>NUCLEOTIDE SEQUENCE [LARGE SCALE GENOMIC DNA]</scope>
    <source>
        <strain evidence="2">ATCC 14899</strain>
    </source>
</reference>
<reference evidence="1 2" key="2">
    <citation type="journal article" date="2016" name="Appl. Microbiol. Biotechnol.">
        <title>Exploiting the genome sequence of Streptomyces nodosus for enhanced antibiotic production.</title>
        <authorList>
            <person name="Sweeney P."/>
            <person name="Murphy C.D."/>
            <person name="Caffrey P."/>
        </authorList>
    </citation>
    <scope>NUCLEOTIDE SEQUENCE [LARGE SCALE GENOMIC DNA]</scope>
    <source>
        <strain evidence="1 2">ATCC 14899</strain>
    </source>
</reference>
<keyword evidence="2" id="KW-1185">Reference proteome</keyword>
<name>A0A0B5DLK4_9ACTN</name>